<gene>
    <name evidence="1" type="ORF">Xish_03075</name>
</gene>
<organism evidence="1 2">
    <name type="scientific">Xenorhabdus ishibashii</name>
    <dbReference type="NCBI Taxonomy" id="1034471"/>
    <lineage>
        <taxon>Bacteria</taxon>
        <taxon>Pseudomonadati</taxon>
        <taxon>Pseudomonadota</taxon>
        <taxon>Gammaproteobacteria</taxon>
        <taxon>Enterobacterales</taxon>
        <taxon>Morganellaceae</taxon>
        <taxon>Xenorhabdus</taxon>
    </lineage>
</organism>
<proteinExistence type="predicted"/>
<dbReference type="InterPro" id="IPR010265">
    <property type="entry name" value="Phage_lambda_TipM"/>
</dbReference>
<evidence type="ECO:0000313" key="2">
    <source>
        <dbReference type="Proteomes" id="UP000222168"/>
    </source>
</evidence>
<dbReference type="Pfam" id="PF05939">
    <property type="entry name" value="Phage_min_tail"/>
    <property type="match status" value="1"/>
</dbReference>
<keyword evidence="2" id="KW-1185">Reference proteome</keyword>
<dbReference type="AlphaFoldDB" id="A0A2D0KK25"/>
<comment type="caution">
    <text evidence="1">The sequence shown here is derived from an EMBL/GenBank/DDBJ whole genome shotgun (WGS) entry which is preliminary data.</text>
</comment>
<protein>
    <submittedName>
        <fullName evidence="1">Phage tail protein</fullName>
    </submittedName>
</protein>
<sequence>MRSLFHTCRLVRFFSFIGTHMAIEVFRWRIQIQDSPSGEFKHRIKSIEFGDGYKQVSAGGINPESQSWPYSYIGVKEEVMPIFQFIRKHTLKSFIWMPPFGERGLYRVKADSITMIPRCGNG</sequence>
<dbReference type="EMBL" id="NJAK01000001">
    <property type="protein sequence ID" value="PHM63801.1"/>
    <property type="molecule type" value="Genomic_DNA"/>
</dbReference>
<dbReference type="Proteomes" id="UP000222168">
    <property type="component" value="Unassembled WGS sequence"/>
</dbReference>
<evidence type="ECO:0000313" key="1">
    <source>
        <dbReference type="EMBL" id="PHM63801.1"/>
    </source>
</evidence>
<name>A0A2D0KK25_9GAMM</name>
<reference evidence="1 2" key="1">
    <citation type="journal article" date="2017" name="Nat. Microbiol.">
        <title>Natural product diversity associated with the nematode symbionts Photorhabdus and Xenorhabdus.</title>
        <authorList>
            <person name="Tobias N.J."/>
            <person name="Wolff H."/>
            <person name="Djahanschiri B."/>
            <person name="Grundmann F."/>
            <person name="Kronenwerth M."/>
            <person name="Shi Y.M."/>
            <person name="Simonyi S."/>
            <person name="Grun P."/>
            <person name="Shapiro-Ilan D."/>
            <person name="Pidot S.J."/>
            <person name="Stinear T.P."/>
            <person name="Ebersberger I."/>
            <person name="Bode H.B."/>
        </authorList>
    </citation>
    <scope>NUCLEOTIDE SEQUENCE [LARGE SCALE GENOMIC DNA]</scope>
    <source>
        <strain evidence="1 2">DSM 22670</strain>
    </source>
</reference>
<accession>A0A2D0KK25</accession>